<dbReference type="SUPFAM" id="SSF51306">
    <property type="entry name" value="LexA/Signal peptidase"/>
    <property type="match status" value="1"/>
</dbReference>
<accession>A0A3R5YW38</accession>
<proteinExistence type="inferred from homology"/>
<dbReference type="AlphaFoldDB" id="A0A3R5YW38"/>
<feature type="transmembrane region" description="Helical" evidence="7">
    <location>
        <begin position="126"/>
        <end position="146"/>
    </location>
</feature>
<dbReference type="InterPro" id="IPR043739">
    <property type="entry name" value="DUF5684"/>
</dbReference>
<comment type="subcellular location">
    <subcellularLocation>
        <location evidence="7">Membrane</location>
        <topology evidence="7">Single-pass type II membrane protein</topology>
    </subcellularLocation>
</comment>
<keyword evidence="7" id="KW-1133">Transmembrane helix</keyword>
<dbReference type="Pfam" id="PF10502">
    <property type="entry name" value="Peptidase_S26"/>
    <property type="match status" value="2"/>
</dbReference>
<keyword evidence="7" id="KW-0472">Membrane</keyword>
<comment type="similarity">
    <text evidence="2 7">Belongs to the peptidase S26 family.</text>
</comment>
<dbReference type="PRINTS" id="PR00727">
    <property type="entry name" value="LEADERPTASE"/>
</dbReference>
<keyword evidence="7" id="KW-0812">Transmembrane</keyword>
<feature type="transmembrane region" description="Helical" evidence="7">
    <location>
        <begin position="6"/>
        <end position="25"/>
    </location>
</feature>
<dbReference type="Proteomes" id="UP000287701">
    <property type="component" value="Chromosome"/>
</dbReference>
<dbReference type="GO" id="GO:0004252">
    <property type="term" value="F:serine-type endopeptidase activity"/>
    <property type="evidence" value="ECO:0007669"/>
    <property type="project" value="InterPro"/>
</dbReference>
<sequence>MWISTWTGWFIFFIVVQIIHFLGTWKLYQNAGRKAWEAAVPVYNAIILLDIIKRPKWWVILLFLPIISPIMIMILWVDFIRSFGKRSFVDGLLVIVTLGFYIYYLNYVEKPAYTGPEKRKETVISALLFAVILATTIHTYFVQPMIVPTGSMESTIKIGDALFVSKNVYGTRLPITPVAVPFADLFSRNLFVEKLQLPYERIPGWQKVKKNDIVVFNFPIDSVFSPIDRKDSYVKRCVGEPGDIIEIKASELFVNNQKFVPKKDAKVQYAYNVISKTQFSPKLLKDQLDQLSYDPTALQNQADYTVSQVEGGFAYHFFGLDEEMYQQLKNNPNVISIEKEILPQGQADRAVFPKGAPWNRDWYGPLQVPKKGMTIELNLENLGNYVDVIKNYEGKNIKIQGNQLTIDGKPATKYTFTQDYYFMIGDNRDNSFDSRFFGFVPETHIIGKPFFTWANFNQIAHFEPKDGWRFERWFTVPNNDEPNKTSYLWVGAIILVIFFGWDLIFRKKKDKKK</sequence>
<dbReference type="InterPro" id="IPR019533">
    <property type="entry name" value="Peptidase_S26"/>
</dbReference>
<evidence type="ECO:0000256" key="7">
    <source>
        <dbReference type="RuleBase" id="RU362042"/>
    </source>
</evidence>
<dbReference type="NCBIfam" id="TIGR02227">
    <property type="entry name" value="sigpep_I_bact"/>
    <property type="match status" value="1"/>
</dbReference>
<dbReference type="CDD" id="cd06530">
    <property type="entry name" value="S26_SPase_I"/>
    <property type="match status" value="2"/>
</dbReference>
<feature type="active site" evidence="6">
    <location>
        <position position="235"/>
    </location>
</feature>
<organism evidence="9 10">
    <name type="scientific">Ornithobacterium rhinotracheale</name>
    <dbReference type="NCBI Taxonomy" id="28251"/>
    <lineage>
        <taxon>Bacteria</taxon>
        <taxon>Pseudomonadati</taxon>
        <taxon>Bacteroidota</taxon>
        <taxon>Flavobacteriia</taxon>
        <taxon>Flavobacteriales</taxon>
        <taxon>Weeksellaceae</taxon>
        <taxon>Ornithobacterium</taxon>
    </lineage>
</organism>
<comment type="caution">
    <text evidence="7">Lacks conserved residue(s) required for the propagation of feature annotation.</text>
</comment>
<dbReference type="EMBL" id="CP035107">
    <property type="protein sequence ID" value="QAR30861.1"/>
    <property type="molecule type" value="Genomic_DNA"/>
</dbReference>
<dbReference type="PANTHER" id="PTHR43390:SF1">
    <property type="entry name" value="CHLOROPLAST PROCESSING PEPTIDASE"/>
    <property type="match status" value="1"/>
</dbReference>
<evidence type="ECO:0000256" key="1">
    <source>
        <dbReference type="ARBA" id="ARBA00000677"/>
    </source>
</evidence>
<protein>
    <recommendedName>
        <fullName evidence="4 7">Signal peptidase I</fullName>
        <ecNumber evidence="3 7">3.4.21.89</ecNumber>
    </recommendedName>
</protein>
<feature type="transmembrane region" description="Helical" evidence="7">
    <location>
        <begin position="487"/>
        <end position="505"/>
    </location>
</feature>
<dbReference type="PROSITE" id="PS00761">
    <property type="entry name" value="SPASE_I_3"/>
    <property type="match status" value="1"/>
</dbReference>
<dbReference type="Gene3D" id="2.10.109.10">
    <property type="entry name" value="Umud Fragment, subunit A"/>
    <property type="match status" value="2"/>
</dbReference>
<feature type="active site" evidence="6">
    <location>
        <position position="151"/>
    </location>
</feature>
<keyword evidence="5 7" id="KW-0378">Hydrolase</keyword>
<dbReference type="Pfam" id="PF18936">
    <property type="entry name" value="DUF5684"/>
    <property type="match status" value="1"/>
</dbReference>
<evidence type="ECO:0000256" key="2">
    <source>
        <dbReference type="ARBA" id="ARBA00009370"/>
    </source>
</evidence>
<dbReference type="InterPro" id="IPR019758">
    <property type="entry name" value="Pept_S26A_signal_pept_1_CS"/>
</dbReference>
<dbReference type="EC" id="3.4.21.89" evidence="3 7"/>
<evidence type="ECO:0000256" key="6">
    <source>
        <dbReference type="PIRSR" id="PIRSR600223-1"/>
    </source>
</evidence>
<evidence type="ECO:0000259" key="8">
    <source>
        <dbReference type="Pfam" id="PF10502"/>
    </source>
</evidence>
<keyword evidence="7" id="KW-0645">Protease</keyword>
<feature type="transmembrane region" description="Helical" evidence="7">
    <location>
        <begin position="88"/>
        <end position="105"/>
    </location>
</feature>
<dbReference type="InterPro" id="IPR036286">
    <property type="entry name" value="LexA/Signal_pep-like_sf"/>
</dbReference>
<evidence type="ECO:0000313" key="9">
    <source>
        <dbReference type="EMBL" id="QAR30861.1"/>
    </source>
</evidence>
<evidence type="ECO:0000313" key="10">
    <source>
        <dbReference type="Proteomes" id="UP000287701"/>
    </source>
</evidence>
<name>A0A3R5YW38_ORNRH</name>
<dbReference type="OrthoDB" id="9802919at2"/>
<feature type="domain" description="Peptidase S26" evidence="8">
    <location>
        <begin position="417"/>
        <end position="453"/>
    </location>
</feature>
<dbReference type="GO" id="GO:0009003">
    <property type="term" value="F:signal peptidase activity"/>
    <property type="evidence" value="ECO:0007669"/>
    <property type="project" value="UniProtKB-EC"/>
</dbReference>
<feature type="transmembrane region" description="Helical" evidence="7">
    <location>
        <begin position="57"/>
        <end position="76"/>
    </location>
</feature>
<feature type="domain" description="Peptidase S26" evidence="8">
    <location>
        <begin position="123"/>
        <end position="265"/>
    </location>
</feature>
<dbReference type="PANTHER" id="PTHR43390">
    <property type="entry name" value="SIGNAL PEPTIDASE I"/>
    <property type="match status" value="1"/>
</dbReference>
<dbReference type="RefSeq" id="WP_128501328.1">
    <property type="nucleotide sequence ID" value="NZ_CP035107.1"/>
</dbReference>
<gene>
    <name evidence="9" type="primary">lepB</name>
    <name evidence="9" type="ORF">EQP59_05695</name>
</gene>
<evidence type="ECO:0000256" key="5">
    <source>
        <dbReference type="ARBA" id="ARBA00022801"/>
    </source>
</evidence>
<comment type="catalytic activity">
    <reaction evidence="1 7">
        <text>Cleavage of hydrophobic, N-terminal signal or leader sequences from secreted and periplasmic proteins.</text>
        <dbReference type="EC" id="3.4.21.89"/>
    </reaction>
</comment>
<reference evidence="9 10" key="1">
    <citation type="submission" date="2019-01" db="EMBL/GenBank/DDBJ databases">
        <title>Whole Genome of Ornithobacterium rhinotracheale FARPER-174b.</title>
        <authorList>
            <person name="Tataje-Lavanda L.A."/>
            <person name="Montalvan A."/>
            <person name="Montesinos R."/>
            <person name="Zimic M."/>
            <person name="Fernandez-Sanchez M."/>
            <person name="Fernandez-Diaz M."/>
        </authorList>
    </citation>
    <scope>NUCLEOTIDE SEQUENCE [LARGE SCALE GENOMIC DNA]</scope>
    <source>
        <strain evidence="9 10">FARPER-174b</strain>
    </source>
</reference>
<dbReference type="GO" id="GO:0016020">
    <property type="term" value="C:membrane"/>
    <property type="evidence" value="ECO:0007669"/>
    <property type="project" value="UniProtKB-SubCell"/>
</dbReference>
<evidence type="ECO:0000256" key="4">
    <source>
        <dbReference type="ARBA" id="ARBA00019232"/>
    </source>
</evidence>
<evidence type="ECO:0000256" key="3">
    <source>
        <dbReference type="ARBA" id="ARBA00013208"/>
    </source>
</evidence>
<dbReference type="GO" id="GO:0006465">
    <property type="term" value="P:signal peptide processing"/>
    <property type="evidence" value="ECO:0007669"/>
    <property type="project" value="InterPro"/>
</dbReference>
<dbReference type="InterPro" id="IPR000223">
    <property type="entry name" value="Pept_S26A_signal_pept_1"/>
</dbReference>